<keyword evidence="1" id="KW-1015">Disulfide bond</keyword>
<dbReference type="PANTHER" id="PTHR11551:SF27">
    <property type="entry name" value="INSULIN-LIKE GROWTH FACTOR BINDING PROTEIN 6A PRECURSOR-RELATED"/>
    <property type="match status" value="1"/>
</dbReference>
<dbReference type="GeneID" id="106546345"/>
<evidence type="ECO:0000259" key="3">
    <source>
        <dbReference type="PROSITE" id="PS51323"/>
    </source>
</evidence>
<feature type="chain" id="PRO_5026740362" evidence="2">
    <location>
        <begin position="23"/>
        <end position="154"/>
    </location>
</feature>
<dbReference type="KEGG" id="tsr:106546345"/>
<keyword evidence="2" id="KW-0732">Signal</keyword>
<evidence type="ECO:0000256" key="2">
    <source>
        <dbReference type="SAM" id="SignalP"/>
    </source>
</evidence>
<sequence length="154" mass="16115">MLLARCLRTALLLLLAPTTACGAAVAAREPDGDIGPACPSSSSPAGCDSPESDRKATCDDEKACRVREEGESCGVYTPSCALGLRCVPRPGERTPLQALLRGKGVCSAPQPKKGGGKNQTEILELVAAVESTQEDLPLHAHHSMMHRRTVSSPV</sequence>
<dbReference type="AlphaFoldDB" id="A0A6I9XRI3"/>
<dbReference type="OrthoDB" id="6068400at2759"/>
<dbReference type="PANTHER" id="PTHR11551">
    <property type="entry name" value="INSULIN-LIKE GROWTH FACTOR BINDING PROTEIN"/>
    <property type="match status" value="1"/>
</dbReference>
<dbReference type="SUPFAM" id="SSF57184">
    <property type="entry name" value="Growth factor receptor domain"/>
    <property type="match status" value="1"/>
</dbReference>
<dbReference type="SMART" id="SM00121">
    <property type="entry name" value="IB"/>
    <property type="match status" value="1"/>
</dbReference>
<evidence type="ECO:0000313" key="4">
    <source>
        <dbReference type="Proteomes" id="UP000504617"/>
    </source>
</evidence>
<dbReference type="FunFam" id="4.10.40.20:FF:000005">
    <property type="entry name" value="Insulin-like growth factor-binding protein 6"/>
    <property type="match status" value="1"/>
</dbReference>
<dbReference type="GO" id="GO:0031994">
    <property type="term" value="F:insulin-like growth factor I binding"/>
    <property type="evidence" value="ECO:0007669"/>
    <property type="project" value="TreeGrafter"/>
</dbReference>
<dbReference type="Proteomes" id="UP000504617">
    <property type="component" value="Unplaced"/>
</dbReference>
<keyword evidence="4" id="KW-1185">Reference proteome</keyword>
<dbReference type="InterPro" id="IPR000867">
    <property type="entry name" value="IGFBP-like"/>
</dbReference>
<proteinExistence type="predicted"/>
<dbReference type="GO" id="GO:0043567">
    <property type="term" value="P:regulation of insulin-like growth factor receptor signaling pathway"/>
    <property type="evidence" value="ECO:0007669"/>
    <property type="project" value="TreeGrafter"/>
</dbReference>
<protein>
    <submittedName>
        <fullName evidence="5">Insulin-like growth factor-binding protein 6</fullName>
    </submittedName>
</protein>
<dbReference type="GO" id="GO:0005615">
    <property type="term" value="C:extracellular space"/>
    <property type="evidence" value="ECO:0007669"/>
    <property type="project" value="TreeGrafter"/>
</dbReference>
<feature type="domain" description="IGFBP N-terminal" evidence="3">
    <location>
        <begin position="25"/>
        <end position="109"/>
    </location>
</feature>
<dbReference type="GO" id="GO:0031995">
    <property type="term" value="F:insulin-like growth factor II binding"/>
    <property type="evidence" value="ECO:0007669"/>
    <property type="project" value="TreeGrafter"/>
</dbReference>
<dbReference type="InterPro" id="IPR009030">
    <property type="entry name" value="Growth_fac_rcpt_cys_sf"/>
</dbReference>
<dbReference type="PRINTS" id="PR01976">
    <property type="entry name" value="IGFBPFAMILY"/>
</dbReference>
<dbReference type="InterPro" id="IPR022321">
    <property type="entry name" value="IGFBP_1-6_chordata"/>
</dbReference>
<evidence type="ECO:0000313" key="5">
    <source>
        <dbReference type="RefSeq" id="XP_013918674.1"/>
    </source>
</evidence>
<accession>A0A6I9XRI3</accession>
<reference evidence="5" key="1">
    <citation type="submission" date="2025-08" db="UniProtKB">
        <authorList>
            <consortium name="RefSeq"/>
        </authorList>
    </citation>
    <scope>IDENTIFICATION</scope>
    <source>
        <tissue evidence="5">Skeletal muscle</tissue>
    </source>
</reference>
<evidence type="ECO:0000256" key="1">
    <source>
        <dbReference type="ARBA" id="ARBA00023157"/>
    </source>
</evidence>
<dbReference type="RefSeq" id="XP_013918674.1">
    <property type="nucleotide sequence ID" value="XM_014063199.1"/>
</dbReference>
<organism evidence="4 5">
    <name type="scientific">Thamnophis sirtalis</name>
    <dbReference type="NCBI Taxonomy" id="35019"/>
    <lineage>
        <taxon>Eukaryota</taxon>
        <taxon>Metazoa</taxon>
        <taxon>Chordata</taxon>
        <taxon>Craniata</taxon>
        <taxon>Vertebrata</taxon>
        <taxon>Euteleostomi</taxon>
        <taxon>Lepidosauria</taxon>
        <taxon>Squamata</taxon>
        <taxon>Bifurcata</taxon>
        <taxon>Unidentata</taxon>
        <taxon>Episquamata</taxon>
        <taxon>Toxicofera</taxon>
        <taxon>Serpentes</taxon>
        <taxon>Colubroidea</taxon>
        <taxon>Colubridae</taxon>
        <taxon>Natricinae</taxon>
        <taxon>Thamnophis</taxon>
    </lineage>
</organism>
<dbReference type="GO" id="GO:0001968">
    <property type="term" value="F:fibronectin binding"/>
    <property type="evidence" value="ECO:0007669"/>
    <property type="project" value="TreeGrafter"/>
</dbReference>
<name>A0A6I9XRI3_9SAUR</name>
<dbReference type="PROSITE" id="PS51323">
    <property type="entry name" value="IGFBP_N_2"/>
    <property type="match status" value="1"/>
</dbReference>
<gene>
    <name evidence="5" type="primary">IGFBP6</name>
</gene>
<dbReference type="CTD" id="3489"/>
<feature type="signal peptide" evidence="2">
    <location>
        <begin position="1"/>
        <end position="22"/>
    </location>
</feature>
<dbReference type="Gene3D" id="4.10.40.20">
    <property type="match status" value="1"/>
</dbReference>